<reference evidence="2" key="1">
    <citation type="submission" date="2017-12" db="EMBL/GenBank/DDBJ databases">
        <authorList>
            <person name="Martens C."/>
            <person name="Dahlstrom E."/>
            <person name="Barbian K."/>
            <person name="Sykora L."/>
            <person name="Ricklefs S."/>
            <person name="Bruno D."/>
            <person name="Anzick I."/>
            <person name="Myles I."/>
            <person name="Datta S.K."/>
        </authorList>
    </citation>
    <scope>NUCLEOTIDE SEQUENCE</scope>
    <source>
        <strain evidence="2">AD2</strain>
        <plasmid evidence="2">p2-AD2</plasmid>
    </source>
</reference>
<dbReference type="Gene3D" id="2.120.10.80">
    <property type="entry name" value="Kelch-type beta propeller"/>
    <property type="match status" value="2"/>
</dbReference>
<dbReference type="Pfam" id="PF24681">
    <property type="entry name" value="Kelch_KLHDC2_KLHL20_DRC7"/>
    <property type="match status" value="1"/>
</dbReference>
<dbReference type="SMART" id="SM00612">
    <property type="entry name" value="Kelch"/>
    <property type="match status" value="5"/>
</dbReference>
<dbReference type="AlphaFoldDB" id="A0A4Y1MQN7"/>
<dbReference type="Pfam" id="PF01344">
    <property type="entry name" value="Kelch_1"/>
    <property type="match status" value="1"/>
</dbReference>
<sequence length="378" mass="41139">MNRRQFNGLAMLGLGAALPGRTLAQHAGHAGPALPALPSSPAPFGDLSQGGAPHHLTPQQEAQRFFDSSAPEGPLGRWEKRADMPIPRSEMAWATAWAGRMHVVGGYGEGQFNRTYHTVYDLETDRWYDAAPLPRGANHVAVVADRGQVYALGGFIEQNRLCDNKAFRYAVREDRWSEIAPLLRPRGAASAVVLGGRIHLLGGASNPASERASIGWHEAYDPDADRWELRRPLPAARDHAGCVSHDGRIHVVGGRFNTFQYNTGLHHVYLPARDTWEERAPLPTPRSGHGMVLYRGRMFCMGGEGGIIERGQTIEARVFGQMESYDPSSDTWQRHAPMITPRHAVAATVIGNWIYVAGGGAVLGGAVQSAVHEAFTLG</sequence>
<dbReference type="PANTHER" id="PTHR45632">
    <property type="entry name" value="LD33804P"/>
    <property type="match status" value="1"/>
</dbReference>
<proteinExistence type="predicted"/>
<name>A0A4Y1MQN7_9PROT</name>
<keyword evidence="2" id="KW-0614">Plasmid</keyword>
<geneLocation type="plasmid" evidence="2">
    <name>p2-AD2</name>
</geneLocation>
<accession>A0A4Y1MQN7</accession>
<dbReference type="InterPro" id="IPR015915">
    <property type="entry name" value="Kelch-typ_b-propeller"/>
</dbReference>
<gene>
    <name evidence="2" type="ORF">RADP37_05103</name>
</gene>
<dbReference type="EMBL" id="CP025187">
    <property type="protein sequence ID" value="AWV20305.1"/>
    <property type="molecule type" value="Genomic_DNA"/>
</dbReference>
<organism evidence="2">
    <name type="scientific">Roseomonas mucosa</name>
    <dbReference type="NCBI Taxonomy" id="207340"/>
    <lineage>
        <taxon>Bacteria</taxon>
        <taxon>Pseudomonadati</taxon>
        <taxon>Pseudomonadota</taxon>
        <taxon>Alphaproteobacteria</taxon>
        <taxon>Acetobacterales</taxon>
        <taxon>Roseomonadaceae</taxon>
        <taxon>Roseomonas</taxon>
    </lineage>
</organism>
<evidence type="ECO:0000313" key="2">
    <source>
        <dbReference type="EMBL" id="AWV20305.1"/>
    </source>
</evidence>
<dbReference type="SUPFAM" id="SSF117281">
    <property type="entry name" value="Kelch motif"/>
    <property type="match status" value="1"/>
</dbReference>
<dbReference type="RefSeq" id="WP_323874272.1">
    <property type="nucleotide sequence ID" value="NZ_CP025187.1"/>
</dbReference>
<dbReference type="InterPro" id="IPR006652">
    <property type="entry name" value="Kelch_1"/>
</dbReference>
<feature type="compositionally biased region" description="Low complexity" evidence="1">
    <location>
        <begin position="26"/>
        <end position="43"/>
    </location>
</feature>
<feature type="region of interest" description="Disordered" evidence="1">
    <location>
        <begin position="26"/>
        <end position="55"/>
    </location>
</feature>
<evidence type="ECO:0000256" key="1">
    <source>
        <dbReference type="SAM" id="MobiDB-lite"/>
    </source>
</evidence>
<protein>
    <submittedName>
        <fullName evidence="2">Kelch repeat protein</fullName>
    </submittedName>
</protein>